<comment type="caution">
    <text evidence="1">The sequence shown here is derived from an EMBL/GenBank/DDBJ whole genome shotgun (WGS) entry which is preliminary data.</text>
</comment>
<proteinExistence type="predicted"/>
<protein>
    <recommendedName>
        <fullName evidence="3">Lipoprotein</fullName>
    </recommendedName>
</protein>
<evidence type="ECO:0008006" key="3">
    <source>
        <dbReference type="Google" id="ProtNLM"/>
    </source>
</evidence>
<dbReference type="RefSeq" id="WP_250920559.1">
    <property type="nucleotide sequence ID" value="NZ_JAMQAW010000023.1"/>
</dbReference>
<evidence type="ECO:0000313" key="2">
    <source>
        <dbReference type="Proteomes" id="UP001431429"/>
    </source>
</evidence>
<gene>
    <name evidence="1" type="ORF">NBG84_18375</name>
</gene>
<keyword evidence="2" id="KW-1185">Reference proteome</keyword>
<dbReference type="EMBL" id="JAMQAW010000023">
    <property type="protein sequence ID" value="MCM2390232.1"/>
    <property type="molecule type" value="Genomic_DNA"/>
</dbReference>
<reference evidence="1" key="1">
    <citation type="submission" date="2022-06" db="EMBL/GenBank/DDBJ databases">
        <title>Genome public.</title>
        <authorList>
            <person name="Sun Q."/>
        </authorList>
    </citation>
    <scope>NUCLEOTIDE SEQUENCE</scope>
    <source>
        <strain evidence="1">CWNU-1</strain>
    </source>
</reference>
<accession>A0ABT0UNP2</accession>
<organism evidence="1 2">
    <name type="scientific">Streptomyces albipurpureus</name>
    <dbReference type="NCBI Taxonomy" id="2897419"/>
    <lineage>
        <taxon>Bacteria</taxon>
        <taxon>Bacillati</taxon>
        <taxon>Actinomycetota</taxon>
        <taxon>Actinomycetes</taxon>
        <taxon>Kitasatosporales</taxon>
        <taxon>Streptomycetaceae</taxon>
        <taxon>Streptomyces</taxon>
    </lineage>
</organism>
<name>A0ABT0UNP2_9ACTN</name>
<dbReference type="Proteomes" id="UP001431429">
    <property type="component" value="Unassembled WGS sequence"/>
</dbReference>
<dbReference type="Gene3D" id="2.50.20.20">
    <property type="match status" value="1"/>
</dbReference>
<evidence type="ECO:0000313" key="1">
    <source>
        <dbReference type="EMBL" id="MCM2390232.1"/>
    </source>
</evidence>
<sequence length="264" mass="28351">MPSKTPPKPLLTRESRRVRRIATATLAPALLFGGTACGPLTDTGDKASDGPFSGESGPDILNRSLRTIKTATSMTYDFAGTTSEGELKGRFAVNSRGECAGTLSMGATGTAELIKVGDTAWMRFDEAYLKELGKDESPADRAATIKVMKGRYIEADASDPDARESLELCDLNAMLANFEEESTAARVGGETTVNGRRALTLTETDGKVTYRAQVATEGKPYLLKAEQLGGDEPFMMAFSGFDEPVPVKKPARKDILDLEKLAQR</sequence>